<dbReference type="Pfam" id="PF07728">
    <property type="entry name" value="AAA_5"/>
    <property type="match status" value="1"/>
</dbReference>
<evidence type="ECO:0000313" key="4">
    <source>
        <dbReference type="Proteomes" id="UP000230852"/>
    </source>
</evidence>
<comment type="caution">
    <text evidence="3">The sequence shown here is derived from an EMBL/GenBank/DDBJ whole genome shotgun (WGS) entry which is preliminary data.</text>
</comment>
<dbReference type="InterPro" id="IPR027417">
    <property type="entry name" value="P-loop_NTPase"/>
</dbReference>
<name>A0A2H0TZD3_9BACT</name>
<dbReference type="EMBL" id="PFBU01000014">
    <property type="protein sequence ID" value="PIR78595.1"/>
    <property type="molecule type" value="Genomic_DNA"/>
</dbReference>
<gene>
    <name evidence="3" type="ORF">COU28_00880</name>
</gene>
<dbReference type="GO" id="GO:0016887">
    <property type="term" value="F:ATP hydrolysis activity"/>
    <property type="evidence" value="ECO:0007669"/>
    <property type="project" value="InterPro"/>
</dbReference>
<keyword evidence="1" id="KW-0175">Coiled coil</keyword>
<dbReference type="GO" id="GO:0005524">
    <property type="term" value="F:ATP binding"/>
    <property type="evidence" value="ECO:0007669"/>
    <property type="project" value="InterPro"/>
</dbReference>
<feature type="domain" description="ATPase dynein-related AAA" evidence="2">
    <location>
        <begin position="226"/>
        <end position="375"/>
    </location>
</feature>
<dbReference type="Proteomes" id="UP000230852">
    <property type="component" value="Unassembled WGS sequence"/>
</dbReference>
<dbReference type="AlphaFoldDB" id="A0A2H0TZD3"/>
<dbReference type="InterPro" id="IPR011704">
    <property type="entry name" value="ATPase_dyneun-rel_AAA"/>
</dbReference>
<feature type="coiled-coil region" evidence="1">
    <location>
        <begin position="114"/>
        <end position="141"/>
    </location>
</feature>
<organism evidence="3 4">
    <name type="scientific">Candidatus Magasanikbacteria bacterium CG10_big_fil_rev_8_21_14_0_10_36_16</name>
    <dbReference type="NCBI Taxonomy" id="1974645"/>
    <lineage>
        <taxon>Bacteria</taxon>
        <taxon>Candidatus Magasanikiibacteriota</taxon>
    </lineage>
</organism>
<feature type="non-terminal residue" evidence="3">
    <location>
        <position position="1"/>
    </location>
</feature>
<evidence type="ECO:0000313" key="3">
    <source>
        <dbReference type="EMBL" id="PIR78595.1"/>
    </source>
</evidence>
<proteinExistence type="predicted"/>
<dbReference type="Gene3D" id="3.40.50.300">
    <property type="entry name" value="P-loop containing nucleotide triphosphate hydrolases"/>
    <property type="match status" value="1"/>
</dbReference>
<protein>
    <recommendedName>
        <fullName evidence="2">ATPase dynein-related AAA domain-containing protein</fullName>
    </recommendedName>
</protein>
<sequence length="924" mass="106172">ARVEGLSSQNEQGEKYLDIGQFLNGLDLDSLDLLPALDINKYEPTFRAEVLWSLYREINTSLGLKTKEQKIEMIKNDRKLQMKLSTLQKLWADDETKKLFQKEYNRHLKEEKTVNGEYEEYQNLTKDMAGLQQQIDDLLVTMFASRGREISEMDSLLYDSYLNSYEQKKQDLDTLLSDNPELAARAAYNKLLEYQRQLQKEHFIWTNSRLAIYRELSQKMLSGRPVMILSESGAGKTSLVSALAKHLTGQRVSRVVGGKNTRAEKLFATHDLSGDTSYYRYQPIVEALSGKASSLDSKPKHKGRVCLDDEFNQRPADTQMEIIKNLSGNVIPGEEFQVPNTTLTEKVQSNFAFVACGNPASDRYERNDTDVAVLREFAGNIIEMDYLEQTKNNPELYQVMLASLLDKNHRIRVAEDEVSPQFIWQDENQILDENPQAGGFLWRFANAWRTMYDSFKHEDNALSRANPGQPKEEFFLDKVLLDVGVVTSWLEKYKKIKVDSSLENFLRQELQAFLAQPTFSQEDRDLVNKILQHFAIDLDKQETKVMNSKVLTPQDIGWLLPNVARPRKEKIGEAETHTILSDEGEEIEYTLVKVFDYQPGTKFQSKHGKKQKFTLVGKSKEGNAVLKDESDQTAVVIGVKEELLEDYEEYTPPQPEGLSLETAEQILTKEKVFGPDDVRQVWGVELDKVPPIPYSQADLEKAKKMGMYLILRLDKDGQGNPLTAKRMNDLKQAEFTRNNRGKILYNAEDWYKNEEFFIGETPKLSWTLTSGDILPGSTNNNYVHQTRILRDHLKSQGWLSQKEERDCSDEVLRRLSNEMGVDFDTQRIIDESKYNANWRKVTEDLIKLSINQKYRPSFAEVLYDFISILESKNKRILESIYTWTKSRSSSGFLVEVGRCGGDGARVNRWKPDGRNGILGACFSR</sequence>
<evidence type="ECO:0000256" key="1">
    <source>
        <dbReference type="SAM" id="Coils"/>
    </source>
</evidence>
<evidence type="ECO:0000259" key="2">
    <source>
        <dbReference type="Pfam" id="PF07728"/>
    </source>
</evidence>
<dbReference type="SUPFAM" id="SSF52540">
    <property type="entry name" value="P-loop containing nucleoside triphosphate hydrolases"/>
    <property type="match status" value="1"/>
</dbReference>
<accession>A0A2H0TZD3</accession>
<reference evidence="4" key="1">
    <citation type="submission" date="2017-09" db="EMBL/GenBank/DDBJ databases">
        <title>Depth-based differentiation of microbial function through sediment-hosted aquifers and enrichment of novel symbionts in the deep terrestrial subsurface.</title>
        <authorList>
            <person name="Probst A.J."/>
            <person name="Ladd B."/>
            <person name="Jarett J.K."/>
            <person name="Geller-Mcgrath D.E."/>
            <person name="Sieber C.M.K."/>
            <person name="Emerson J.B."/>
            <person name="Anantharaman K."/>
            <person name="Thomas B.C."/>
            <person name="Malmstrom R."/>
            <person name="Stieglmeier M."/>
            <person name="Klingl A."/>
            <person name="Woyke T."/>
            <person name="Ryan C.M."/>
            <person name="Banfield J.F."/>
        </authorList>
    </citation>
    <scope>NUCLEOTIDE SEQUENCE [LARGE SCALE GENOMIC DNA]</scope>
</reference>